<name>A0A0F9RDU3_9ZZZZ</name>
<reference evidence="1" key="1">
    <citation type="journal article" date="2015" name="Nature">
        <title>Complex archaea that bridge the gap between prokaryotes and eukaryotes.</title>
        <authorList>
            <person name="Spang A."/>
            <person name="Saw J.H."/>
            <person name="Jorgensen S.L."/>
            <person name="Zaremba-Niedzwiedzka K."/>
            <person name="Martijn J."/>
            <person name="Lind A.E."/>
            <person name="van Eijk R."/>
            <person name="Schleper C."/>
            <person name="Guy L."/>
            <person name="Ettema T.J."/>
        </authorList>
    </citation>
    <scope>NUCLEOTIDE SEQUENCE</scope>
</reference>
<proteinExistence type="predicted"/>
<protein>
    <submittedName>
        <fullName evidence="1">Uncharacterized protein</fullName>
    </submittedName>
</protein>
<dbReference type="AlphaFoldDB" id="A0A0F9RDU3"/>
<comment type="caution">
    <text evidence="1">The sequence shown here is derived from an EMBL/GenBank/DDBJ whole genome shotgun (WGS) entry which is preliminary data.</text>
</comment>
<organism evidence="1">
    <name type="scientific">marine sediment metagenome</name>
    <dbReference type="NCBI Taxonomy" id="412755"/>
    <lineage>
        <taxon>unclassified sequences</taxon>
        <taxon>metagenomes</taxon>
        <taxon>ecological metagenomes</taxon>
    </lineage>
</organism>
<evidence type="ECO:0000313" key="1">
    <source>
        <dbReference type="EMBL" id="KKN47737.1"/>
    </source>
</evidence>
<dbReference type="EMBL" id="LAZR01001259">
    <property type="protein sequence ID" value="KKN47737.1"/>
    <property type="molecule type" value="Genomic_DNA"/>
</dbReference>
<sequence>MTAATGAVSVTETPETITRLNRYTCWERVIDFDLISGDTTGAAVVPINGLLQKIIVKLPDMASAEGTTDVSLTDNGDNTIFSVTNLAESNTTLYSVSEPLVEEVNVILGFTNPAASVADVTVTLRGV</sequence>
<accession>A0A0F9RDU3</accession>
<gene>
    <name evidence="1" type="ORF">LCGC14_0659710</name>
</gene>